<feature type="signal peptide" evidence="1">
    <location>
        <begin position="1"/>
        <end position="20"/>
    </location>
</feature>
<dbReference type="EMBL" id="MU001631">
    <property type="protein sequence ID" value="KAF2487341.1"/>
    <property type="molecule type" value="Genomic_DNA"/>
</dbReference>
<accession>A0A6A6Q5K1</accession>
<evidence type="ECO:0000256" key="1">
    <source>
        <dbReference type="SAM" id="SignalP"/>
    </source>
</evidence>
<evidence type="ECO:0008006" key="4">
    <source>
        <dbReference type="Google" id="ProtNLM"/>
    </source>
</evidence>
<name>A0A6A6Q5K1_9PEZI</name>
<keyword evidence="3" id="KW-1185">Reference proteome</keyword>
<reference evidence="2" key="1">
    <citation type="journal article" date="2020" name="Stud. Mycol.">
        <title>101 Dothideomycetes genomes: a test case for predicting lifestyles and emergence of pathogens.</title>
        <authorList>
            <person name="Haridas S."/>
            <person name="Albert R."/>
            <person name="Binder M."/>
            <person name="Bloem J."/>
            <person name="Labutti K."/>
            <person name="Salamov A."/>
            <person name="Andreopoulos B."/>
            <person name="Baker S."/>
            <person name="Barry K."/>
            <person name="Bills G."/>
            <person name="Bluhm B."/>
            <person name="Cannon C."/>
            <person name="Castanera R."/>
            <person name="Culley D."/>
            <person name="Daum C."/>
            <person name="Ezra D."/>
            <person name="Gonzalez J."/>
            <person name="Henrissat B."/>
            <person name="Kuo A."/>
            <person name="Liang C."/>
            <person name="Lipzen A."/>
            <person name="Lutzoni F."/>
            <person name="Magnuson J."/>
            <person name="Mondo S."/>
            <person name="Nolan M."/>
            <person name="Ohm R."/>
            <person name="Pangilinan J."/>
            <person name="Park H.-J."/>
            <person name="Ramirez L."/>
            <person name="Alfaro M."/>
            <person name="Sun H."/>
            <person name="Tritt A."/>
            <person name="Yoshinaga Y."/>
            <person name="Zwiers L.-H."/>
            <person name="Turgeon B."/>
            <person name="Goodwin S."/>
            <person name="Spatafora J."/>
            <person name="Crous P."/>
            <person name="Grigoriev I."/>
        </authorList>
    </citation>
    <scope>NUCLEOTIDE SEQUENCE</scope>
    <source>
        <strain evidence="2">CBS 113389</strain>
    </source>
</reference>
<gene>
    <name evidence="2" type="ORF">BDY17DRAFT_288770</name>
</gene>
<evidence type="ECO:0000313" key="2">
    <source>
        <dbReference type="EMBL" id="KAF2487341.1"/>
    </source>
</evidence>
<keyword evidence="1" id="KW-0732">Signal</keyword>
<dbReference type="RefSeq" id="XP_033593910.1">
    <property type="nucleotide sequence ID" value="XM_033732248.1"/>
</dbReference>
<dbReference type="Proteomes" id="UP000799767">
    <property type="component" value="Unassembled WGS sequence"/>
</dbReference>
<sequence>MSFSLAFSLLFSLAFPSSKALSSSLPVSALSISFPPVGSPFLFPASPFSAAAAVSAVSLCFALPLVSFACSISTSLSLASALPSSAAAAGTGASMVSSSVF</sequence>
<feature type="chain" id="PRO_5025575905" description="REJ domain-containing protein" evidence="1">
    <location>
        <begin position="21"/>
        <end position="101"/>
    </location>
</feature>
<dbReference type="GeneID" id="54473250"/>
<proteinExistence type="predicted"/>
<organism evidence="2 3">
    <name type="scientific">Neohortaea acidophila</name>
    <dbReference type="NCBI Taxonomy" id="245834"/>
    <lineage>
        <taxon>Eukaryota</taxon>
        <taxon>Fungi</taxon>
        <taxon>Dikarya</taxon>
        <taxon>Ascomycota</taxon>
        <taxon>Pezizomycotina</taxon>
        <taxon>Dothideomycetes</taxon>
        <taxon>Dothideomycetidae</taxon>
        <taxon>Mycosphaerellales</taxon>
        <taxon>Teratosphaeriaceae</taxon>
        <taxon>Neohortaea</taxon>
    </lineage>
</organism>
<protein>
    <recommendedName>
        <fullName evidence="4">REJ domain-containing protein</fullName>
    </recommendedName>
</protein>
<evidence type="ECO:0000313" key="3">
    <source>
        <dbReference type="Proteomes" id="UP000799767"/>
    </source>
</evidence>
<dbReference type="AlphaFoldDB" id="A0A6A6Q5K1"/>